<dbReference type="EMBL" id="PVTE01000013">
    <property type="protein sequence ID" value="PRY35900.1"/>
    <property type="molecule type" value="Genomic_DNA"/>
</dbReference>
<organism evidence="1 2">
    <name type="scientific">Spirosoma oryzae</name>
    <dbReference type="NCBI Taxonomy" id="1469603"/>
    <lineage>
        <taxon>Bacteria</taxon>
        <taxon>Pseudomonadati</taxon>
        <taxon>Bacteroidota</taxon>
        <taxon>Cytophagia</taxon>
        <taxon>Cytophagales</taxon>
        <taxon>Cytophagaceae</taxon>
        <taxon>Spirosoma</taxon>
    </lineage>
</organism>
<evidence type="ECO:0000313" key="2">
    <source>
        <dbReference type="Proteomes" id="UP000238375"/>
    </source>
</evidence>
<dbReference type="RefSeq" id="WP_106138932.1">
    <property type="nucleotide sequence ID" value="NZ_PVTE01000013.1"/>
</dbReference>
<sequence length="359" mass="40358">MLLSERLQTFAALGDFLRRADSEPELTALEERAYHKNNWFTPENTRRALRAIADQFLTLDALTAWTAQYGYDPNQSLHPAQPSQEPRTIGVVMAGNIPAVGFHDLLAVLISGHKLLAKLSSQDFVLIHYLIQKIKEINPTFTDYVQEAERLNAADAYIATGSDNTARYFDYYFGKKPHIIRRNRTSVGLLMGEEQPDDFLALGHDLSDYYGLGCRNVSTLLVPEGLEIRDDGPQPYNFTPMLSALEPNVSTYLNNHKYQNNYDYNKSIYLINAVPHLDNGYLLLTENAGLVSPISVVYYQTYKTLDDATAWLVAHSNRIQVIASARGWYPGSVAFGQTQCPTLTDYADGVDTMAFLKQL</sequence>
<reference evidence="1 2" key="1">
    <citation type="submission" date="2018-03" db="EMBL/GenBank/DDBJ databases">
        <title>Genomic Encyclopedia of Archaeal and Bacterial Type Strains, Phase II (KMG-II): from individual species to whole genera.</title>
        <authorList>
            <person name="Goeker M."/>
        </authorList>
    </citation>
    <scope>NUCLEOTIDE SEQUENCE [LARGE SCALE GENOMIC DNA]</scope>
    <source>
        <strain evidence="1 2">DSM 28354</strain>
    </source>
</reference>
<proteinExistence type="predicted"/>
<evidence type="ECO:0000313" key="1">
    <source>
        <dbReference type="EMBL" id="PRY35900.1"/>
    </source>
</evidence>
<protein>
    <submittedName>
        <fullName evidence="1">Acyl-CoA reductase LuxC</fullName>
    </submittedName>
</protein>
<keyword evidence="2" id="KW-1185">Reference proteome</keyword>
<accession>A0A2T0SR70</accession>
<dbReference type="OrthoDB" id="1522941at2"/>
<dbReference type="Proteomes" id="UP000238375">
    <property type="component" value="Unassembled WGS sequence"/>
</dbReference>
<name>A0A2T0SR70_9BACT</name>
<dbReference type="AlphaFoldDB" id="A0A2T0SR70"/>
<gene>
    <name evidence="1" type="ORF">CLV58_11328</name>
</gene>
<comment type="caution">
    <text evidence="1">The sequence shown here is derived from an EMBL/GenBank/DDBJ whole genome shotgun (WGS) entry which is preliminary data.</text>
</comment>